<dbReference type="InterPro" id="IPR036249">
    <property type="entry name" value="Thioredoxin-like_sf"/>
</dbReference>
<feature type="domain" description="Thioredoxin" evidence="1">
    <location>
        <begin position="17"/>
        <end position="154"/>
    </location>
</feature>
<sequence length="170" mass="17812">MRRLAALVIAWAVLTACTGQEPGSSVSVGDDVVGAADAAVAPDVPTVHWFWAPWCPTCQAPDPHLSGLAEQHADQLAVIAFEGPDGLETIEVAARVVPHVTYVVGSEGTLWQQREVTGMSTYTVFGPDGEVLDEGHLGETDLAELVARLAEEHGHAPDVTVPNRSAISAG</sequence>
<keyword evidence="3" id="KW-1185">Reference proteome</keyword>
<protein>
    <recommendedName>
        <fullName evidence="1">Thioredoxin domain-containing protein</fullName>
    </recommendedName>
</protein>
<dbReference type="Proteomes" id="UP000557204">
    <property type="component" value="Unassembled WGS sequence"/>
</dbReference>
<evidence type="ECO:0000313" key="3">
    <source>
        <dbReference type="Proteomes" id="UP000557204"/>
    </source>
</evidence>
<dbReference type="AlphaFoldDB" id="A0A849K9S6"/>
<dbReference type="RefSeq" id="WP_171248050.1">
    <property type="nucleotide sequence ID" value="NZ_JABFAJ010000024.1"/>
</dbReference>
<evidence type="ECO:0000259" key="1">
    <source>
        <dbReference type="PROSITE" id="PS51352"/>
    </source>
</evidence>
<dbReference type="EMBL" id="JABFAJ010000024">
    <property type="protein sequence ID" value="NNU28515.1"/>
    <property type="molecule type" value="Genomic_DNA"/>
</dbReference>
<name>A0A849K9S6_9MICO</name>
<dbReference type="Pfam" id="PF00085">
    <property type="entry name" value="Thioredoxin"/>
    <property type="match status" value="1"/>
</dbReference>
<reference evidence="2 3" key="1">
    <citation type="submission" date="2020-05" db="EMBL/GenBank/DDBJ databases">
        <title>Genome sequence of Isoptericola sp. JC619 isolated from Chilika lagoon, India.</title>
        <authorList>
            <person name="Kumar D."/>
            <person name="Appam K."/>
            <person name="Gandham S."/>
            <person name="Uppada J."/>
            <person name="Sasikala C."/>
            <person name="Venkata Ramana C."/>
        </authorList>
    </citation>
    <scope>NUCLEOTIDE SEQUENCE [LARGE SCALE GENOMIC DNA]</scope>
    <source>
        <strain evidence="2 3">JC619</strain>
    </source>
</reference>
<dbReference type="InterPro" id="IPR013766">
    <property type="entry name" value="Thioredoxin_domain"/>
</dbReference>
<organism evidence="2 3">
    <name type="scientific">Isoptericola sediminis</name>
    <dbReference type="NCBI Taxonomy" id="2733572"/>
    <lineage>
        <taxon>Bacteria</taxon>
        <taxon>Bacillati</taxon>
        <taxon>Actinomycetota</taxon>
        <taxon>Actinomycetes</taxon>
        <taxon>Micrococcales</taxon>
        <taxon>Promicromonosporaceae</taxon>
        <taxon>Isoptericola</taxon>
    </lineage>
</organism>
<evidence type="ECO:0000313" key="2">
    <source>
        <dbReference type="EMBL" id="NNU28515.1"/>
    </source>
</evidence>
<dbReference type="SUPFAM" id="SSF52833">
    <property type="entry name" value="Thioredoxin-like"/>
    <property type="match status" value="1"/>
</dbReference>
<proteinExistence type="predicted"/>
<comment type="caution">
    <text evidence="2">The sequence shown here is derived from an EMBL/GenBank/DDBJ whole genome shotgun (WGS) entry which is preliminary data.</text>
</comment>
<accession>A0A849K9S6</accession>
<gene>
    <name evidence="2" type="ORF">HLI28_13320</name>
</gene>
<dbReference type="Gene3D" id="3.40.30.10">
    <property type="entry name" value="Glutaredoxin"/>
    <property type="match status" value="1"/>
</dbReference>
<dbReference type="PROSITE" id="PS51257">
    <property type="entry name" value="PROKAR_LIPOPROTEIN"/>
    <property type="match status" value="1"/>
</dbReference>
<dbReference type="PROSITE" id="PS51352">
    <property type="entry name" value="THIOREDOXIN_2"/>
    <property type="match status" value="1"/>
</dbReference>